<evidence type="ECO:0000313" key="2">
    <source>
        <dbReference type="Proteomes" id="UP000199400"/>
    </source>
</evidence>
<dbReference type="EMBL" id="FOMX01000025">
    <property type="protein sequence ID" value="SFF01027.1"/>
    <property type="molecule type" value="Genomic_DNA"/>
</dbReference>
<dbReference type="AlphaFoldDB" id="A0A1I2F890"/>
<dbReference type="Proteomes" id="UP000199400">
    <property type="component" value="Unassembled WGS sequence"/>
</dbReference>
<name>A0A1I2F890_9BACT</name>
<organism evidence="1 2">
    <name type="scientific">Nannocystis exedens</name>
    <dbReference type="NCBI Taxonomy" id="54"/>
    <lineage>
        <taxon>Bacteria</taxon>
        <taxon>Pseudomonadati</taxon>
        <taxon>Myxococcota</taxon>
        <taxon>Polyangia</taxon>
        <taxon>Nannocystales</taxon>
        <taxon>Nannocystaceae</taxon>
        <taxon>Nannocystis</taxon>
    </lineage>
</organism>
<sequence length="241" mass="26289">MSSETMIPVLPSVSLPATLDFYRLLGFEVTYEQTKPYVYAATRRGGMEIHFMGLKELDPKDAYSTCLVMVDEVEQLHATFADALRGGYGKLPIAGIPRITRMKPGQTRFTIVDVAGNSLIFVKKDAGGSEDEDALEAVKRRPGESRLAHGVRFAARLRDFKNDDEAAARVLDLALARPEPGDPLERARALAARIELAVTLADPARADALGAELAALPLSAAQRDELAAELERARALQRSQE</sequence>
<dbReference type="SUPFAM" id="SSF54593">
    <property type="entry name" value="Glyoxalase/Bleomycin resistance protein/Dihydroxybiphenyl dioxygenase"/>
    <property type="match status" value="1"/>
</dbReference>
<dbReference type="InterPro" id="IPR029068">
    <property type="entry name" value="Glyas_Bleomycin-R_OHBP_Dase"/>
</dbReference>
<dbReference type="RefSeq" id="WP_143141092.1">
    <property type="nucleotide sequence ID" value="NZ_FOMX01000025.1"/>
</dbReference>
<evidence type="ECO:0000313" key="1">
    <source>
        <dbReference type="EMBL" id="SFF01027.1"/>
    </source>
</evidence>
<protein>
    <recommendedName>
        <fullName evidence="3">VOC domain-containing protein</fullName>
    </recommendedName>
</protein>
<accession>A0A1I2F890</accession>
<gene>
    <name evidence="1" type="ORF">SAMN02745121_06494</name>
</gene>
<evidence type="ECO:0008006" key="3">
    <source>
        <dbReference type="Google" id="ProtNLM"/>
    </source>
</evidence>
<dbReference type="STRING" id="54.SAMN02745121_06494"/>
<proteinExistence type="predicted"/>
<dbReference type="Gene3D" id="3.10.180.10">
    <property type="entry name" value="2,3-Dihydroxybiphenyl 1,2-Dioxygenase, domain 1"/>
    <property type="match status" value="1"/>
</dbReference>
<reference evidence="2" key="1">
    <citation type="submission" date="2016-10" db="EMBL/GenBank/DDBJ databases">
        <authorList>
            <person name="Varghese N."/>
            <person name="Submissions S."/>
        </authorList>
    </citation>
    <scope>NUCLEOTIDE SEQUENCE [LARGE SCALE GENOMIC DNA]</scope>
    <source>
        <strain evidence="2">ATCC 25963</strain>
    </source>
</reference>
<keyword evidence="2" id="KW-1185">Reference proteome</keyword>